<dbReference type="EMBL" id="JAHRIP010086024">
    <property type="protein sequence ID" value="MEQ2315033.1"/>
    <property type="molecule type" value="Genomic_DNA"/>
</dbReference>
<evidence type="ECO:0000313" key="1">
    <source>
        <dbReference type="EMBL" id="MEQ2315033.1"/>
    </source>
</evidence>
<proteinExistence type="predicted"/>
<evidence type="ECO:0000313" key="2">
    <source>
        <dbReference type="Proteomes" id="UP001469553"/>
    </source>
</evidence>
<reference evidence="1 2" key="1">
    <citation type="submission" date="2021-06" db="EMBL/GenBank/DDBJ databases">
        <authorList>
            <person name="Palmer J.M."/>
        </authorList>
    </citation>
    <scope>NUCLEOTIDE SEQUENCE [LARGE SCALE GENOMIC DNA]</scope>
    <source>
        <strain evidence="1 2">AS_MEX2019</strain>
        <tissue evidence="1">Muscle</tissue>
    </source>
</reference>
<organism evidence="1 2">
    <name type="scientific">Ameca splendens</name>
    <dbReference type="NCBI Taxonomy" id="208324"/>
    <lineage>
        <taxon>Eukaryota</taxon>
        <taxon>Metazoa</taxon>
        <taxon>Chordata</taxon>
        <taxon>Craniata</taxon>
        <taxon>Vertebrata</taxon>
        <taxon>Euteleostomi</taxon>
        <taxon>Actinopterygii</taxon>
        <taxon>Neopterygii</taxon>
        <taxon>Teleostei</taxon>
        <taxon>Neoteleostei</taxon>
        <taxon>Acanthomorphata</taxon>
        <taxon>Ovalentaria</taxon>
        <taxon>Atherinomorphae</taxon>
        <taxon>Cyprinodontiformes</taxon>
        <taxon>Goodeidae</taxon>
        <taxon>Ameca</taxon>
    </lineage>
</organism>
<keyword evidence="2" id="KW-1185">Reference proteome</keyword>
<accession>A0ABV1AC77</accession>
<gene>
    <name evidence="1" type="ORF">AMECASPLE_018061</name>
</gene>
<dbReference type="Proteomes" id="UP001469553">
    <property type="component" value="Unassembled WGS sequence"/>
</dbReference>
<comment type="caution">
    <text evidence="1">The sequence shown here is derived from an EMBL/GenBank/DDBJ whole genome shotgun (WGS) entry which is preliminary data.</text>
</comment>
<name>A0ABV1AC77_9TELE</name>
<protein>
    <submittedName>
        <fullName evidence="1">Uncharacterized protein</fullName>
    </submittedName>
</protein>
<sequence length="99" mass="11286">MNTFIVSLFPPRVFTSFCLSPSERPRISPPWSVQPLSVFLNTLIKRCLCPCGCQVKSSQVYLYSAFQQQGTQGAVHKEKHYVQCLSQSLRKPDYDTQRG</sequence>